<dbReference type="GO" id="GO:0016887">
    <property type="term" value="F:ATP hydrolysis activity"/>
    <property type="evidence" value="ECO:0007669"/>
    <property type="project" value="InterPro"/>
</dbReference>
<dbReference type="PROSITE" id="PS50893">
    <property type="entry name" value="ABC_TRANSPORTER_2"/>
    <property type="match status" value="2"/>
</dbReference>
<name>A0A5N6S5C5_9BIFI</name>
<feature type="domain" description="ABC transporter" evidence="11">
    <location>
        <begin position="1"/>
        <end position="234"/>
    </location>
</feature>
<keyword evidence="7" id="KW-0547">Nucleotide-binding</keyword>
<sequence>MKGITKSFPGVLALQDVHFNLLPGEVHALVGENGAGKSTLCKIMTGIYSEFEGTYEYQGKPANFKTIADAQKAGVSIVHQELNMLNDLTVAQNIFIGRESDHFFLSDKQLNRQAASLIKEYDIEAKPNELLRNLSVGKAQMVEIARAMSYANTRVLILDEPTASLSENEVQELLDKVRKLRARGLSVVYISHRMDEIKEISDRITILRDGQFIDTLETKDTSSEEIIRRMVGRDISNTRKTASSVPPDAEVVLGARNLHSPDVKNAAFDLRKGEILGVAGLIGAGRTEAMRILCGADPQGHGDITLHGKKVHFTSPKDAIEHGIAYLSEDRKRYGLLTSLSIVDNIALPSYDKFSKGIVVNDKSCRKASQRFVDLLKVKTPSIQQTVKNLSGGNQQKVVLAKWLVRDVEILIFDEPTRGIDIGARSEIYDLMRDLIRQGKSIILVSSDLTEILHLSDRIIVMCEGNTTGSLDISEATEPKIMELATKREHAEHTRSDHD</sequence>
<comment type="caution">
    <text evidence="12">The sequence shown here is derived from an EMBL/GenBank/DDBJ whole genome shotgun (WGS) entry which is preliminary data.</text>
</comment>
<evidence type="ECO:0000256" key="5">
    <source>
        <dbReference type="ARBA" id="ARBA00022597"/>
    </source>
</evidence>
<keyword evidence="8 12" id="KW-0067">ATP-binding</keyword>
<gene>
    <name evidence="12" type="ORF">DDE84_11525</name>
</gene>
<dbReference type="AlphaFoldDB" id="A0A5N6S5C5"/>
<dbReference type="GO" id="GO:0005524">
    <property type="term" value="F:ATP binding"/>
    <property type="evidence" value="ECO:0007669"/>
    <property type="project" value="UniProtKB-KW"/>
</dbReference>
<accession>A0A5N6S5C5</accession>
<evidence type="ECO:0000256" key="1">
    <source>
        <dbReference type="ARBA" id="ARBA00004202"/>
    </source>
</evidence>
<dbReference type="FunFam" id="3.40.50.300:FF:000127">
    <property type="entry name" value="Ribose import ATP-binding protein RbsA"/>
    <property type="match status" value="1"/>
</dbReference>
<proteinExistence type="predicted"/>
<keyword evidence="13" id="KW-1185">Reference proteome</keyword>
<dbReference type="OrthoDB" id="39350at2"/>
<dbReference type="PROSITE" id="PS00211">
    <property type="entry name" value="ABC_TRANSPORTER_1"/>
    <property type="match status" value="1"/>
</dbReference>
<dbReference type="SMART" id="SM00382">
    <property type="entry name" value="AAA"/>
    <property type="match status" value="2"/>
</dbReference>
<feature type="domain" description="ABC transporter" evidence="11">
    <location>
        <begin position="247"/>
        <end position="489"/>
    </location>
</feature>
<dbReference type="FunFam" id="3.40.50.300:FF:000126">
    <property type="entry name" value="Galactose/methyl galactoside import ATP-binding protein MglA"/>
    <property type="match status" value="1"/>
</dbReference>
<dbReference type="Gene3D" id="3.40.50.300">
    <property type="entry name" value="P-loop containing nucleotide triphosphate hydrolases"/>
    <property type="match status" value="2"/>
</dbReference>
<evidence type="ECO:0000256" key="6">
    <source>
        <dbReference type="ARBA" id="ARBA00022737"/>
    </source>
</evidence>
<evidence type="ECO:0000256" key="8">
    <source>
        <dbReference type="ARBA" id="ARBA00022840"/>
    </source>
</evidence>
<evidence type="ECO:0000256" key="10">
    <source>
        <dbReference type="ARBA" id="ARBA00023136"/>
    </source>
</evidence>
<dbReference type="PANTHER" id="PTHR43790">
    <property type="entry name" value="CARBOHYDRATE TRANSPORT ATP-BINDING PROTEIN MG119-RELATED"/>
    <property type="match status" value="1"/>
</dbReference>
<dbReference type="InterPro" id="IPR027417">
    <property type="entry name" value="P-loop_NTPase"/>
</dbReference>
<dbReference type="EMBL" id="QDAG01000016">
    <property type="protein sequence ID" value="KAE8126250.1"/>
    <property type="molecule type" value="Genomic_DNA"/>
</dbReference>
<reference evidence="12 13" key="1">
    <citation type="submission" date="2018-04" db="EMBL/GenBank/DDBJ databases">
        <authorList>
            <person name="Eckel V.P."/>
            <person name="Vogel R.F."/>
        </authorList>
    </citation>
    <scope>NUCLEOTIDE SEQUENCE [LARGE SCALE GENOMIC DNA]</scope>
    <source>
        <strain evidence="13">TMW 2.1764</strain>
    </source>
</reference>
<keyword evidence="6" id="KW-0677">Repeat</keyword>
<comment type="subcellular location">
    <subcellularLocation>
        <location evidence="2">Cell inner membrane</location>
    </subcellularLocation>
    <subcellularLocation>
        <location evidence="1">Cell membrane</location>
        <topology evidence="1">Peripheral membrane protein</topology>
    </subcellularLocation>
</comment>
<dbReference type="PANTHER" id="PTHR43790:SF3">
    <property type="entry name" value="D-ALLOSE IMPORT ATP-BINDING PROTEIN ALSA-RELATED"/>
    <property type="match status" value="1"/>
</dbReference>
<dbReference type="GO" id="GO:0015749">
    <property type="term" value="P:monosaccharide transmembrane transport"/>
    <property type="evidence" value="ECO:0007669"/>
    <property type="project" value="UniProtKB-ARBA"/>
</dbReference>
<organism evidence="12 13">
    <name type="scientific">Bifidobacterium tibiigranuli</name>
    <dbReference type="NCBI Taxonomy" id="2172043"/>
    <lineage>
        <taxon>Bacteria</taxon>
        <taxon>Bacillati</taxon>
        <taxon>Actinomycetota</taxon>
        <taxon>Actinomycetes</taxon>
        <taxon>Bifidobacteriales</taxon>
        <taxon>Bifidobacteriaceae</taxon>
        <taxon>Bifidobacterium</taxon>
    </lineage>
</organism>
<evidence type="ECO:0000313" key="13">
    <source>
        <dbReference type="Proteomes" id="UP000325415"/>
    </source>
</evidence>
<dbReference type="GO" id="GO:0005886">
    <property type="term" value="C:plasma membrane"/>
    <property type="evidence" value="ECO:0007669"/>
    <property type="project" value="UniProtKB-SubCell"/>
</dbReference>
<keyword evidence="9" id="KW-1278">Translocase</keyword>
<evidence type="ECO:0000256" key="4">
    <source>
        <dbReference type="ARBA" id="ARBA00022475"/>
    </source>
</evidence>
<evidence type="ECO:0000256" key="2">
    <source>
        <dbReference type="ARBA" id="ARBA00004533"/>
    </source>
</evidence>
<dbReference type="CDD" id="cd03216">
    <property type="entry name" value="ABC_Carb_Monos_I"/>
    <property type="match status" value="1"/>
</dbReference>
<evidence type="ECO:0000313" key="12">
    <source>
        <dbReference type="EMBL" id="KAE8126250.1"/>
    </source>
</evidence>
<evidence type="ECO:0000256" key="3">
    <source>
        <dbReference type="ARBA" id="ARBA00022448"/>
    </source>
</evidence>
<dbReference type="SUPFAM" id="SSF52540">
    <property type="entry name" value="P-loop containing nucleoside triphosphate hydrolases"/>
    <property type="match status" value="2"/>
</dbReference>
<evidence type="ECO:0000256" key="9">
    <source>
        <dbReference type="ARBA" id="ARBA00022967"/>
    </source>
</evidence>
<dbReference type="Proteomes" id="UP000325415">
    <property type="component" value="Unassembled WGS sequence"/>
</dbReference>
<protein>
    <submittedName>
        <fullName evidence="12">Sugar ABC transporter ATP-binding protein</fullName>
    </submittedName>
</protein>
<dbReference type="InterPro" id="IPR050107">
    <property type="entry name" value="ABC_carbohydrate_import_ATPase"/>
</dbReference>
<dbReference type="InterPro" id="IPR003439">
    <property type="entry name" value="ABC_transporter-like_ATP-bd"/>
</dbReference>
<keyword evidence="4" id="KW-1003">Cell membrane</keyword>
<dbReference type="CDD" id="cd03215">
    <property type="entry name" value="ABC_Carb_Monos_II"/>
    <property type="match status" value="1"/>
</dbReference>
<dbReference type="Pfam" id="PF00005">
    <property type="entry name" value="ABC_tran"/>
    <property type="match status" value="2"/>
</dbReference>
<keyword evidence="10" id="KW-0472">Membrane</keyword>
<evidence type="ECO:0000256" key="7">
    <source>
        <dbReference type="ARBA" id="ARBA00022741"/>
    </source>
</evidence>
<keyword evidence="3" id="KW-0813">Transport</keyword>
<dbReference type="InterPro" id="IPR003593">
    <property type="entry name" value="AAA+_ATPase"/>
</dbReference>
<keyword evidence="5" id="KW-0762">Sugar transport</keyword>
<dbReference type="InterPro" id="IPR017871">
    <property type="entry name" value="ABC_transporter-like_CS"/>
</dbReference>
<evidence type="ECO:0000259" key="11">
    <source>
        <dbReference type="PROSITE" id="PS50893"/>
    </source>
</evidence>